<keyword evidence="3" id="KW-0418">Kinase</keyword>
<evidence type="ECO:0000313" key="5">
    <source>
        <dbReference type="EMBL" id="MEQ2577358.1"/>
    </source>
</evidence>
<dbReference type="EMBL" id="JBBMFC010000001">
    <property type="protein sequence ID" value="MEQ2577358.1"/>
    <property type="molecule type" value="Genomic_DNA"/>
</dbReference>
<evidence type="ECO:0000313" key="6">
    <source>
        <dbReference type="Proteomes" id="UP001470288"/>
    </source>
</evidence>
<comment type="caution">
    <text evidence="5">The sequence shown here is derived from an EMBL/GenBank/DDBJ whole genome shotgun (WGS) entry which is preliminary data.</text>
</comment>
<dbReference type="Proteomes" id="UP001470288">
    <property type="component" value="Unassembled WGS sequence"/>
</dbReference>
<dbReference type="RefSeq" id="WP_118759873.1">
    <property type="nucleotide sequence ID" value="NZ_JBBMFC010000001.1"/>
</dbReference>
<dbReference type="InterPro" id="IPR052028">
    <property type="entry name" value="HipA_Ser/Thr_kinase"/>
</dbReference>
<keyword evidence="6" id="KW-1185">Reference proteome</keyword>
<accession>A0ABV1HWR7</accession>
<dbReference type="PANTHER" id="PTHR37419">
    <property type="entry name" value="SERINE/THREONINE-PROTEIN KINASE TOXIN HIPA"/>
    <property type="match status" value="1"/>
</dbReference>
<organism evidence="5 6">
    <name type="scientific">Hominiventricola aquisgranensis</name>
    <dbReference type="NCBI Taxonomy" id="3133164"/>
    <lineage>
        <taxon>Bacteria</taxon>
        <taxon>Bacillati</taxon>
        <taxon>Bacillota</taxon>
        <taxon>Clostridia</taxon>
        <taxon>Lachnospirales</taxon>
        <taxon>Lachnospiraceae</taxon>
        <taxon>Hominiventricola</taxon>
    </lineage>
</organism>
<dbReference type="Gene3D" id="1.10.1070.20">
    <property type="match status" value="1"/>
</dbReference>
<dbReference type="InterPro" id="IPR012893">
    <property type="entry name" value="HipA-like_C"/>
</dbReference>
<evidence type="ECO:0000256" key="3">
    <source>
        <dbReference type="ARBA" id="ARBA00022777"/>
    </source>
</evidence>
<dbReference type="Pfam" id="PF07804">
    <property type="entry name" value="HipA_C"/>
    <property type="match status" value="1"/>
</dbReference>
<evidence type="ECO:0000256" key="2">
    <source>
        <dbReference type="ARBA" id="ARBA00022679"/>
    </source>
</evidence>
<name>A0ABV1HWR7_9FIRM</name>
<sequence length="320" mass="37174">MRCLCCGKTITENASTREKEWCWHKKCVKKFFHTDELPVLDITKEQLEILADETVNEGLTVPGVQKKLSLHLSTDMQSRLTIVDYPTGYILKPQTEDFENMPEYEDLAMRLVEIMGIQTVPHALIKLDHEYAYITKRIDREITEENVNLYAMEDFCQLSRRLTQDKYKGSYENCGRIVKRYSSMPGLDLTEMYLRVAAAFVVGNSDMHLKNFSLIENMPGSRIFQLSKAYDMLPVNVIMPEDKEQMALTINGKKRNIHKKEFRKLAESYEISPKAAENMLKKICRMENKLLDQVEGAYLSKEQKEQVSQLVHERIKTLSL</sequence>
<feature type="domain" description="HipA-like C-terminal" evidence="4">
    <location>
        <begin position="60"/>
        <end position="285"/>
    </location>
</feature>
<evidence type="ECO:0000256" key="1">
    <source>
        <dbReference type="ARBA" id="ARBA00010164"/>
    </source>
</evidence>
<protein>
    <submittedName>
        <fullName evidence="5">HipA domain-containing protein</fullName>
    </submittedName>
</protein>
<dbReference type="PANTHER" id="PTHR37419:SF1">
    <property type="entry name" value="SERINE_THREONINE-PROTEIN KINASE TOXIN HIPA"/>
    <property type="match status" value="1"/>
</dbReference>
<keyword evidence="2" id="KW-0808">Transferase</keyword>
<comment type="similarity">
    <text evidence="1">Belongs to the HipA Ser/Thr kinase family.</text>
</comment>
<gene>
    <name evidence="5" type="ORF">WMO62_00700</name>
</gene>
<reference evidence="5 6" key="1">
    <citation type="submission" date="2024-03" db="EMBL/GenBank/DDBJ databases">
        <title>Human intestinal bacterial collection.</title>
        <authorList>
            <person name="Pauvert C."/>
            <person name="Hitch T.C.A."/>
            <person name="Clavel T."/>
        </authorList>
    </citation>
    <scope>NUCLEOTIDE SEQUENCE [LARGE SCALE GENOMIC DNA]</scope>
    <source>
        <strain evidence="5 6">CLA-AA-H78B</strain>
    </source>
</reference>
<proteinExistence type="inferred from homology"/>
<evidence type="ECO:0000259" key="4">
    <source>
        <dbReference type="Pfam" id="PF07804"/>
    </source>
</evidence>